<dbReference type="Proteomes" id="UP000785679">
    <property type="component" value="Unassembled WGS sequence"/>
</dbReference>
<feature type="region of interest" description="Disordered" evidence="1">
    <location>
        <begin position="123"/>
        <end position="149"/>
    </location>
</feature>
<keyword evidence="3" id="KW-1185">Reference proteome</keyword>
<evidence type="ECO:0000313" key="2">
    <source>
        <dbReference type="EMBL" id="TNV85865.1"/>
    </source>
</evidence>
<dbReference type="EMBL" id="RRYP01001500">
    <property type="protein sequence ID" value="TNV85865.1"/>
    <property type="molecule type" value="Genomic_DNA"/>
</dbReference>
<reference evidence="2" key="1">
    <citation type="submission" date="2019-06" db="EMBL/GenBank/DDBJ databases">
        <authorList>
            <person name="Zheng W."/>
        </authorList>
    </citation>
    <scope>NUCLEOTIDE SEQUENCE</scope>
    <source>
        <strain evidence="2">QDHG01</strain>
    </source>
</reference>
<protein>
    <submittedName>
        <fullName evidence="2">Uncharacterized protein</fullName>
    </submittedName>
</protein>
<accession>A0A8J8T8R2</accession>
<evidence type="ECO:0000313" key="3">
    <source>
        <dbReference type="Proteomes" id="UP000785679"/>
    </source>
</evidence>
<comment type="caution">
    <text evidence="2">The sequence shown here is derived from an EMBL/GenBank/DDBJ whole genome shotgun (WGS) entry which is preliminary data.</text>
</comment>
<gene>
    <name evidence="2" type="ORF">FGO68_gene11229</name>
</gene>
<dbReference type="AlphaFoldDB" id="A0A8J8T8R2"/>
<organism evidence="2 3">
    <name type="scientific">Halteria grandinella</name>
    <dbReference type="NCBI Taxonomy" id="5974"/>
    <lineage>
        <taxon>Eukaryota</taxon>
        <taxon>Sar</taxon>
        <taxon>Alveolata</taxon>
        <taxon>Ciliophora</taxon>
        <taxon>Intramacronucleata</taxon>
        <taxon>Spirotrichea</taxon>
        <taxon>Stichotrichia</taxon>
        <taxon>Sporadotrichida</taxon>
        <taxon>Halteriidae</taxon>
        <taxon>Halteria</taxon>
    </lineage>
</organism>
<name>A0A8J8T8R2_HALGN</name>
<evidence type="ECO:0000256" key="1">
    <source>
        <dbReference type="SAM" id="MobiDB-lite"/>
    </source>
</evidence>
<proteinExistence type="predicted"/>
<sequence length="223" mass="24050">MNNNQVMQGAPIQMQIQQVAMNSMIGSGPQSPLQVQSQLHTAILQNQYMNNVGQQQQMMPQQNIRFNPITSVQGIQMANNQGPILGTKLPGISQIYRQMGGTGSNGANSPSMTGLSPRLANLNLSMPRSTTDSPRSLPPPDPRTSEHDSMFKGMNVQDVQNSIGGGSGKLDPVIQNILLNNIQQRVNQENEVQKNQASIQAGQGNFPGGGVQVPLSIQRTKVI</sequence>